<evidence type="ECO:0000313" key="4">
    <source>
        <dbReference type="Proteomes" id="UP000682363"/>
    </source>
</evidence>
<evidence type="ECO:0000256" key="1">
    <source>
        <dbReference type="SAM" id="MobiDB-lite"/>
    </source>
</evidence>
<dbReference type="GeneID" id="65246994"/>
<feature type="region of interest" description="Disordered" evidence="1">
    <location>
        <begin position="76"/>
        <end position="112"/>
    </location>
</feature>
<keyword evidence="2" id="KW-0812">Transmembrane</keyword>
<sequence>MEYEGHSYEQHTNTGKPKEVLYVIAYVVLVCICLCILWICINVACLIPRYFRTTMEGWLMSNSIVKKKIASRITGTPLDETGTERNRNWDRRRSEEVSNKNNTEERARTSGF</sequence>
<feature type="compositionally biased region" description="Basic and acidic residues" evidence="1">
    <location>
        <begin position="82"/>
        <end position="112"/>
    </location>
</feature>
<organism evidence="3 4">
    <name type="scientific">Parsley severe stunt associated virus</name>
    <dbReference type="NCBI Taxonomy" id="2558055"/>
    <lineage>
        <taxon>Viruses</taxon>
        <taxon>Monodnaviria</taxon>
        <taxon>Shotokuvirae</taxon>
        <taxon>Cressdnaviricota</taxon>
        <taxon>Arfiviricetes</taxon>
        <taxon>Mulpavirales</taxon>
        <taxon>Nanoviridae</taxon>
        <taxon>Nanovirus</taxon>
        <taxon>Nanovirus petroselini</taxon>
    </lineage>
</organism>
<dbReference type="Proteomes" id="UP000682363">
    <property type="component" value="Genome"/>
</dbReference>
<dbReference type="RefSeq" id="YP_010088031.1">
    <property type="nucleotide sequence ID" value="NC_055610.1"/>
</dbReference>
<accession>A0A482G1M9</accession>
<keyword evidence="4" id="KW-1185">Reference proteome</keyword>
<proteinExistence type="predicted"/>
<dbReference type="KEGG" id="vg:65246994"/>
<keyword evidence="2" id="KW-1133">Transmembrane helix</keyword>
<evidence type="ECO:0000256" key="2">
    <source>
        <dbReference type="SAM" id="Phobius"/>
    </source>
</evidence>
<dbReference type="EMBL" id="MK039129">
    <property type="protein sequence ID" value="QBO55985.1"/>
    <property type="molecule type" value="Genomic_DNA"/>
</dbReference>
<keyword evidence="2" id="KW-0472">Membrane</keyword>
<evidence type="ECO:0000313" key="3">
    <source>
        <dbReference type="EMBL" id="QBO55985.1"/>
    </source>
</evidence>
<feature type="transmembrane region" description="Helical" evidence="2">
    <location>
        <begin position="20"/>
        <end position="47"/>
    </location>
</feature>
<name>A0A482G1M9_9VIRU</name>
<reference evidence="3" key="1">
    <citation type="submission" date="2018-10" db="EMBL/GenBank/DDBJ databases">
        <title>Identification of a novel nanovirus in parsley.</title>
        <authorList>
            <person name="Vetten H.J."/>
            <person name="Knierim D."/>
            <person name="Gronenborn B."/>
            <person name="Menzel W."/>
            <person name="Weichelt V."/>
            <person name="Maiberg V."/>
            <person name="Maiss E."/>
            <person name="Krenz B."/>
            <person name="Winter S."/>
        </authorList>
    </citation>
    <scope>NUCLEOTIDE SEQUENCE</scope>
    <source>
        <strain evidence="3">Pa21</strain>
    </source>
</reference>
<protein>
    <submittedName>
        <fullName evidence="3">Movement protein</fullName>
    </submittedName>
</protein>